<dbReference type="Pfam" id="PF00685">
    <property type="entry name" value="Sulfotransfer_1"/>
    <property type="match status" value="1"/>
</dbReference>
<keyword evidence="2" id="KW-0808">Transferase</keyword>
<evidence type="ECO:0000313" key="5">
    <source>
        <dbReference type="Proteomes" id="UP000003257"/>
    </source>
</evidence>
<gene>
    <name evidence="4" type="ORF">OIHEL45_02790</name>
</gene>
<dbReference type="Proteomes" id="UP000003257">
    <property type="component" value="Unassembled WGS sequence"/>
</dbReference>
<organism evidence="4 5">
    <name type="scientific">Sulfitobacter indolifex HEL-45</name>
    <dbReference type="NCBI Taxonomy" id="391624"/>
    <lineage>
        <taxon>Bacteria</taxon>
        <taxon>Pseudomonadati</taxon>
        <taxon>Pseudomonadota</taxon>
        <taxon>Alphaproteobacteria</taxon>
        <taxon>Rhodobacterales</taxon>
        <taxon>Roseobacteraceae</taxon>
        <taxon>Sulfitobacter</taxon>
    </lineage>
</organism>
<dbReference type="EMBL" id="ABID01000001">
    <property type="protein sequence ID" value="EDQ05702.1"/>
    <property type="molecule type" value="Genomic_DNA"/>
</dbReference>
<evidence type="ECO:0000313" key="4">
    <source>
        <dbReference type="EMBL" id="EDQ05702.1"/>
    </source>
</evidence>
<sequence>MRDLANVKLIHFADLKRDLPGQIRSIAAFLDIDVAPNTMAAILLHCSFNYMKENASASVPLGGAFWEGGAKTFIYKGTNGRWREQLGRDVSERYRARAERELGYDCAR</sequence>
<proteinExistence type="inferred from homology"/>
<accession>A0ABM9X8A5</accession>
<evidence type="ECO:0000256" key="2">
    <source>
        <dbReference type="ARBA" id="ARBA00022679"/>
    </source>
</evidence>
<name>A0ABM9X8A5_9RHOB</name>
<reference evidence="4 5" key="1">
    <citation type="submission" date="2007-11" db="EMBL/GenBank/DDBJ databases">
        <authorList>
            <person name="Wagner-Dobler I."/>
            <person name="Ferriera S."/>
            <person name="Johnson J."/>
            <person name="Kravitz S."/>
            <person name="Beeson K."/>
            <person name="Sutton G."/>
            <person name="Rogers Y.-H."/>
            <person name="Friedman R."/>
            <person name="Frazier M."/>
            <person name="Venter J.C."/>
        </authorList>
    </citation>
    <scope>NUCLEOTIDE SEQUENCE [LARGE SCALE GENOMIC DNA]</scope>
    <source>
        <strain evidence="4 5">HEL-45</strain>
    </source>
</reference>
<protein>
    <submittedName>
        <fullName evidence="4">Sulfotransferase</fullName>
    </submittedName>
</protein>
<evidence type="ECO:0000259" key="3">
    <source>
        <dbReference type="Pfam" id="PF00685"/>
    </source>
</evidence>
<dbReference type="PANTHER" id="PTHR11783">
    <property type="entry name" value="SULFOTRANSFERASE SULT"/>
    <property type="match status" value="1"/>
</dbReference>
<keyword evidence="5" id="KW-1185">Reference proteome</keyword>
<feature type="domain" description="Sulfotransferase" evidence="3">
    <location>
        <begin position="2"/>
        <end position="101"/>
    </location>
</feature>
<dbReference type="RefSeq" id="WP_007117772.1">
    <property type="nucleotide sequence ID" value="NZ_ABID01000001.1"/>
</dbReference>
<comment type="caution">
    <text evidence="4">The sequence shown here is derived from an EMBL/GenBank/DDBJ whole genome shotgun (WGS) entry which is preliminary data.</text>
</comment>
<dbReference type="InterPro" id="IPR027417">
    <property type="entry name" value="P-loop_NTPase"/>
</dbReference>
<dbReference type="SUPFAM" id="SSF52540">
    <property type="entry name" value="P-loop containing nucleoside triphosphate hydrolases"/>
    <property type="match status" value="1"/>
</dbReference>
<evidence type="ECO:0000256" key="1">
    <source>
        <dbReference type="ARBA" id="ARBA00005771"/>
    </source>
</evidence>
<dbReference type="InterPro" id="IPR000863">
    <property type="entry name" value="Sulfotransferase_dom"/>
</dbReference>
<dbReference type="Gene3D" id="3.40.50.300">
    <property type="entry name" value="P-loop containing nucleotide triphosphate hydrolases"/>
    <property type="match status" value="1"/>
</dbReference>
<comment type="similarity">
    <text evidence="1">Belongs to the sulfotransferase 1 family.</text>
</comment>